<keyword evidence="1" id="KW-0596">Phosphopantetheine</keyword>
<evidence type="ECO:0000259" key="9">
    <source>
        <dbReference type="PROSITE" id="PS52004"/>
    </source>
</evidence>
<dbReference type="InterPro" id="IPR013968">
    <property type="entry name" value="PKS_KR"/>
</dbReference>
<evidence type="ECO:0000256" key="7">
    <source>
        <dbReference type="SAM" id="MobiDB-lite"/>
    </source>
</evidence>
<dbReference type="PANTHER" id="PTHR43775:SF51">
    <property type="entry name" value="INACTIVE PHENOLPHTHIOCEROL SYNTHESIS POLYKETIDE SYNTHASE TYPE I PKS1-RELATED"/>
    <property type="match status" value="1"/>
</dbReference>
<dbReference type="PROSITE" id="PS00606">
    <property type="entry name" value="KS3_1"/>
    <property type="match status" value="2"/>
</dbReference>
<feature type="domain" description="Carrier" evidence="8">
    <location>
        <begin position="2964"/>
        <end position="3039"/>
    </location>
</feature>
<feature type="compositionally biased region" description="Acidic residues" evidence="7">
    <location>
        <begin position="3101"/>
        <end position="3122"/>
    </location>
</feature>
<evidence type="ECO:0000256" key="3">
    <source>
        <dbReference type="ARBA" id="ARBA00022679"/>
    </source>
</evidence>
<dbReference type="InterPro" id="IPR014030">
    <property type="entry name" value="Ketoacyl_synth_N"/>
</dbReference>
<dbReference type="SMART" id="SM00827">
    <property type="entry name" value="PKS_AT"/>
    <property type="match status" value="2"/>
</dbReference>
<evidence type="ECO:0000256" key="6">
    <source>
        <dbReference type="ARBA" id="ARBA00023315"/>
    </source>
</evidence>
<evidence type="ECO:0000313" key="11">
    <source>
        <dbReference type="EMBL" id="RKN26106.1"/>
    </source>
</evidence>
<dbReference type="Pfam" id="PF18369">
    <property type="entry name" value="PKS_DE"/>
    <property type="match status" value="2"/>
</dbReference>
<dbReference type="Gene3D" id="3.40.47.10">
    <property type="match status" value="2"/>
</dbReference>
<dbReference type="Gene3D" id="3.40.366.10">
    <property type="entry name" value="Malonyl-Coenzyme A Acyl Carrier Protein, domain 2"/>
    <property type="match status" value="2"/>
</dbReference>
<dbReference type="CDD" id="cd08952">
    <property type="entry name" value="KR_1_SDR_x"/>
    <property type="match status" value="2"/>
</dbReference>
<dbReference type="PROSITE" id="PS50075">
    <property type="entry name" value="CARRIER"/>
    <property type="match status" value="2"/>
</dbReference>
<evidence type="ECO:0000256" key="1">
    <source>
        <dbReference type="ARBA" id="ARBA00022450"/>
    </source>
</evidence>
<evidence type="ECO:0000259" key="8">
    <source>
        <dbReference type="PROSITE" id="PS50075"/>
    </source>
</evidence>
<feature type="domain" description="Ketosynthase family 3 (KS3)" evidence="9">
    <location>
        <begin position="1508"/>
        <end position="1934"/>
    </location>
</feature>
<dbReference type="SUPFAM" id="SSF47336">
    <property type="entry name" value="ACP-like"/>
    <property type="match status" value="2"/>
</dbReference>
<dbReference type="InterPro" id="IPR016039">
    <property type="entry name" value="Thiolase-like"/>
</dbReference>
<keyword evidence="2" id="KW-0597">Phosphoprotein</keyword>
<dbReference type="EMBL" id="RBDX01000002">
    <property type="protein sequence ID" value="RKN12217.1"/>
    <property type="molecule type" value="Genomic_DNA"/>
</dbReference>
<dbReference type="SUPFAM" id="SSF55048">
    <property type="entry name" value="Probable ACP-binding domain of malonyl-CoA ACP transacylase"/>
    <property type="match status" value="2"/>
</dbReference>
<protein>
    <submittedName>
        <fullName evidence="10">SDR family NAD(P)-dependent oxidoreductase</fullName>
    </submittedName>
</protein>
<dbReference type="Pfam" id="PF00109">
    <property type="entry name" value="ketoacyl-synt"/>
    <property type="match status" value="2"/>
</dbReference>
<dbReference type="Gene3D" id="1.10.1200.10">
    <property type="entry name" value="ACP-like"/>
    <property type="match status" value="2"/>
</dbReference>
<dbReference type="PROSITE" id="PS00012">
    <property type="entry name" value="PHOSPHOPANTETHEINE"/>
    <property type="match status" value="2"/>
</dbReference>
<dbReference type="NCBIfam" id="NF045894">
    <property type="entry name" value="PKS_plus_SDR"/>
    <property type="match status" value="2"/>
</dbReference>
<dbReference type="FunFam" id="3.40.47.10:FF:000019">
    <property type="entry name" value="Polyketide synthase type I"/>
    <property type="match status" value="2"/>
</dbReference>
<dbReference type="SUPFAM" id="SSF51735">
    <property type="entry name" value="NAD(P)-binding Rossmann-fold domains"/>
    <property type="match status" value="4"/>
</dbReference>
<dbReference type="GO" id="GO:0004312">
    <property type="term" value="F:fatty acid synthase activity"/>
    <property type="evidence" value="ECO:0007669"/>
    <property type="project" value="TreeGrafter"/>
</dbReference>
<evidence type="ECO:0000256" key="4">
    <source>
        <dbReference type="ARBA" id="ARBA00023194"/>
    </source>
</evidence>
<accession>A0A3A9X185</accession>
<evidence type="ECO:0000313" key="13">
    <source>
        <dbReference type="Proteomes" id="UP000275024"/>
    </source>
</evidence>
<dbReference type="Pfam" id="PF00550">
    <property type="entry name" value="PP-binding"/>
    <property type="match status" value="2"/>
</dbReference>
<dbReference type="GO" id="GO:0004315">
    <property type="term" value="F:3-oxoacyl-[acyl-carrier-protein] synthase activity"/>
    <property type="evidence" value="ECO:0007669"/>
    <property type="project" value="InterPro"/>
</dbReference>
<dbReference type="PROSITE" id="PS52004">
    <property type="entry name" value="KS3_2"/>
    <property type="match status" value="2"/>
</dbReference>
<feature type="domain" description="Ketosynthase family 3 (KS3)" evidence="9">
    <location>
        <begin position="1"/>
        <end position="419"/>
    </location>
</feature>
<dbReference type="SMART" id="SM00822">
    <property type="entry name" value="PKS_KR"/>
    <property type="match status" value="2"/>
</dbReference>
<dbReference type="FunFam" id="3.40.366.10:FF:000002">
    <property type="entry name" value="Probable polyketide synthase 2"/>
    <property type="match status" value="2"/>
</dbReference>
<dbReference type="PANTHER" id="PTHR43775">
    <property type="entry name" value="FATTY ACID SYNTHASE"/>
    <property type="match status" value="1"/>
</dbReference>
<organism evidence="10 13">
    <name type="scientific">Streptomyces radicis</name>
    <dbReference type="NCBI Taxonomy" id="1750517"/>
    <lineage>
        <taxon>Bacteria</taxon>
        <taxon>Bacillati</taxon>
        <taxon>Actinomycetota</taxon>
        <taxon>Actinomycetes</taxon>
        <taxon>Kitasatosporales</taxon>
        <taxon>Streptomycetaceae</taxon>
        <taxon>Streptomyces</taxon>
    </lineage>
</organism>
<dbReference type="InterPro" id="IPR006162">
    <property type="entry name" value="Ppantetheine_attach_site"/>
</dbReference>
<dbReference type="InterPro" id="IPR020806">
    <property type="entry name" value="PKS_PP-bd"/>
</dbReference>
<dbReference type="CDD" id="cd00833">
    <property type="entry name" value="PKS"/>
    <property type="match status" value="2"/>
</dbReference>
<dbReference type="InterPro" id="IPR041618">
    <property type="entry name" value="PKS_DE"/>
</dbReference>
<dbReference type="InterPro" id="IPR050091">
    <property type="entry name" value="PKS_NRPS_Biosynth_Enz"/>
</dbReference>
<dbReference type="Gene3D" id="3.40.50.720">
    <property type="entry name" value="NAD(P)-binding Rossmann-like Domain"/>
    <property type="match status" value="2"/>
</dbReference>
<dbReference type="Proteomes" id="UP000268652">
    <property type="component" value="Unassembled WGS sequence"/>
</dbReference>
<dbReference type="EMBL" id="RBDY01000003">
    <property type="protein sequence ID" value="RKN26106.1"/>
    <property type="molecule type" value="Genomic_DNA"/>
</dbReference>
<dbReference type="InterPro" id="IPR057326">
    <property type="entry name" value="KR_dom"/>
</dbReference>
<keyword evidence="6" id="KW-0012">Acyltransferase</keyword>
<keyword evidence="4" id="KW-0045">Antibiotic biosynthesis</keyword>
<dbReference type="Pfam" id="PF08659">
    <property type="entry name" value="KR"/>
    <property type="match status" value="2"/>
</dbReference>
<dbReference type="InterPro" id="IPR036736">
    <property type="entry name" value="ACP-like_sf"/>
</dbReference>
<dbReference type="Gene3D" id="6.10.140.1830">
    <property type="match status" value="2"/>
</dbReference>
<dbReference type="Pfam" id="PF02801">
    <property type="entry name" value="Ketoacyl-synt_C"/>
    <property type="match status" value="2"/>
</dbReference>
<reference evidence="12 13" key="1">
    <citation type="submission" date="2018-09" db="EMBL/GenBank/DDBJ databases">
        <title>Streptomyces sp. nov. DS1-2, an endophytic actinomycete isolated from roots of Dendrobium scabrilingue.</title>
        <authorList>
            <person name="Kuncharoen N."/>
            <person name="Kudo T."/>
            <person name="Ohkuma M."/>
            <person name="Yuki M."/>
            <person name="Tanasupawat S."/>
        </authorList>
    </citation>
    <scope>NUCLEOTIDE SEQUENCE [LARGE SCALE GENOMIC DNA]</scope>
    <source>
        <strain evidence="10 13">AZ1-7</strain>
        <strain evidence="11 12">DS1-2</strain>
    </source>
</reference>
<dbReference type="Pfam" id="PF16197">
    <property type="entry name" value="KAsynt_C_assoc"/>
    <property type="match status" value="2"/>
</dbReference>
<keyword evidence="3" id="KW-0808">Transferase</keyword>
<dbReference type="InterPro" id="IPR001227">
    <property type="entry name" value="Ac_transferase_dom_sf"/>
</dbReference>
<dbReference type="InterPro" id="IPR018201">
    <property type="entry name" value="Ketoacyl_synth_AS"/>
</dbReference>
<dbReference type="Gene3D" id="3.30.70.3290">
    <property type="match status" value="2"/>
</dbReference>
<dbReference type="InterPro" id="IPR009081">
    <property type="entry name" value="PP-bd_ACP"/>
</dbReference>
<dbReference type="Pfam" id="PF00698">
    <property type="entry name" value="Acyl_transf_1"/>
    <property type="match status" value="2"/>
</dbReference>
<keyword evidence="5" id="KW-0511">Multifunctional enzyme</keyword>
<dbReference type="InterPro" id="IPR016035">
    <property type="entry name" value="Acyl_Trfase/lysoPLipase"/>
</dbReference>
<dbReference type="OrthoDB" id="9778690at2"/>
<dbReference type="InterPro" id="IPR036291">
    <property type="entry name" value="NAD(P)-bd_dom_sf"/>
</dbReference>
<dbReference type="SMART" id="SM01294">
    <property type="entry name" value="PKS_PP_betabranch"/>
    <property type="match status" value="2"/>
</dbReference>
<dbReference type="GO" id="GO:0033068">
    <property type="term" value="P:macrolide biosynthetic process"/>
    <property type="evidence" value="ECO:0007669"/>
    <property type="project" value="UniProtKB-ARBA"/>
</dbReference>
<evidence type="ECO:0000313" key="10">
    <source>
        <dbReference type="EMBL" id="RKN12217.1"/>
    </source>
</evidence>
<dbReference type="GO" id="GO:0006633">
    <property type="term" value="P:fatty acid biosynthetic process"/>
    <property type="evidence" value="ECO:0007669"/>
    <property type="project" value="InterPro"/>
</dbReference>
<dbReference type="GO" id="GO:0031177">
    <property type="term" value="F:phosphopantetheine binding"/>
    <property type="evidence" value="ECO:0007669"/>
    <property type="project" value="InterPro"/>
</dbReference>
<dbReference type="SUPFAM" id="SSF52151">
    <property type="entry name" value="FabD/lysophospholipase-like"/>
    <property type="match status" value="2"/>
</dbReference>
<dbReference type="InterPro" id="IPR032821">
    <property type="entry name" value="PKS_assoc"/>
</dbReference>
<sequence>MACRLPGDVRTPEDLWRLVAEGGDAITGLPANRGWDLEALYDPDPTRPGTSYVTEGGFVHDADAFDAEFFGISPREALAMDPQQRLLLETSWELFERAGIATEALRGSRTGVFAGLIAQGYAPPAHLIPEELEGYLGTGNTTSVGSGRVAYTFGLEGPAVTVDTACSSSLVALHLAVRALRNGECAMAVAGGATVVAEPSWLIDFSRQRGLAVDGRSKAFAASADGLGPAEGVGLVLVERLSDAERLGHPVLAVIRGSAINQDGASNGLTAPSGPSQERVIRQALADARLRVDDVDAVEAHGTGTALGDPIEAQALQAVYGTDRDAERPLWLGSLKSNIGHTQAAAGIAGVLKMVMALRHGVLPRTLHVDEPSPHVDWSAGAVELLTEAREWPETGRPRRAGVSSFGISGTNAHLILEQAPEPEPVAVGETEVIGGVVPWVVSARGEAALAEQVARLGELGSSSVEVGWSLLSGRSLLDDRAVVLDGSGEPIIGRAGAETGAVFVFPGQGAQWSGMALELADAFPVFRAALEECAAALAEFVEWDFWAELNGDLARVDVVQPLSWAVMVSLARLWEWLGVRPSAVVGHSQGEVAAAVVAGGLSLDDGARVVALRSALIGQRLAGRGGMVSVAVGAGEAEESLSPFGGLSVAAVNGPSSTVVAGDPEALDAWMGACEERGWRVRRIAVDYASHTAHVDDIAEELTERLAAVAPVASRVPFYSTVDAAPIDTTALDAAYWTRNLRSTVRFEETVEALLRDGHGCFVESSAHPVLAVGLTETVDAAAAEAVVVGSLRRNEGGAARFLTSAAEAFVRGVPVDWARLFPENVGRVELPTYPFQRRRYWLEVAADADRDELPGDEVERRFWDAVEREDLQSLATTLEFDDDRLRDVLPALSSWRRRRRERSTLDSWRYRVTWRPRVGGAPAALTGTWLLIAPAAPAAAPWAEAVERALLAAGCRVLARPVDTGGADRASFTALVDEATVEAGAPLAGVLSLLALDDDPVTGHPAVTRGHAASLALIQALIDTPDTGPLWCATRRAVSTGEREPALSADQATLWGLGRVVALEQPGLWGGLVDLPEEPDERALARLAGVVAGADGEDQVALRASGALVRRIVRAPLGDARPVRSWTPDGTTLITGGTGGLGAQVARWAARNGAEHLLLLSRRGPEAPGAAELADELRESGAEVTLVPCDVADRDALAAVIADIPADRPLRTVVHTAATLDDGIVDSLTVERLDRVLRVKAQGAVHLHELTRESELSAFVLFSSFSAVFGVPGLGNYAPGNAFLEALAEQRRAEGLPATAVSWGIWAGAGMAEGSVGERARRHGVHPMDPETATVALGQALDHDDTTIGLMEVGWERFSVIFTSERPSRLMDEVPEARRALAAAEAAPEAGAGEDATGLAARLRDLSDAERERRLTELVASNAAGVLGLAAAPDPTRPFRAIGFDSLTAVELRNRLNSLTGLRLPATLVFDHPTPATLARHLRDELLGAAEADDTPARPVPGAADDDPVVIVGMACRYPGGVRSPEDLWRLADEGGDVISPLPTNRGWRVSDLYDPDPDAAGRTYVEKGGFLHDADEFDPAFFGISPREALAMDPQQRLLLETSWEAIERAGIDPASLKGTPVGVFTGMTHHDYGHGASHDAHGIEGYQATGTIAAVASGRIAYTLGLEGPAVTIDTACSSSLVALHLAAQALRNGECSLALAGGVTVMPSPSALVVFSRQRALARDGRCKAFAASADGFAVGEGAGMLLVERLSDARRLGHRVLAVVKGSAVNQDGASNGLTAPNGPSQQRVIGRALANAGVTPHDIDAVEAHGTGTALGDPIEAQALLATYGRNRDVERPLWLGSIKSNIGHTQAAAGAAGLIKMVMAMRHGVLPRTLHVDEPSPHVDWSSGGVELLTEPRAWPETGRARRAAVSAFGISGTNAHVILEQPEPAQELAEASAGAPGGITGGVVPWVVSGHGGDALRDQAARLRAALDAAPHPDNDADPLAVGASLLSARSLLGHRAVVLGTGRASLLDGLDTVASGASAPAVVVGQVAETASRTAFVFPGQGAQWAGMALELADAFPAFRAAMDACAEALRPFVAWDLWEELATPTERLDVIQPLCWAVMVSLARLWEWLGVAPDAVVGHSQGEIAAAVIAGGLSLDDGALVVARRSALLARRLAGRGGMASAAVPADQVAASLAAWEGRLSVAVINGPAATVVSGDPDALEAWMAAADERGWRVRRVAVDCASHSAQVDDIADELAEILAPVAPRSSRVPFYSTVDAAPMDTAGLDAAYWVRNMRETVRFRDTVDVLIAEGHGRFIEASAHPVLSPGLAETVEAAGGEAVVVGSLRRDEGGAPRFLTSVAEAFVGGVPVDWARLFPERTPRVDLPTSAFQRQRYWLEAAEGAPSGADGASDVDARFWAAVEEENAEVLAEALEFDGEGLSAVLPALSSWRRRQRERASLDAWAYRTAWHPVAGTAPALDGVWLLAVPARRADHPWAEGAERALRDHGADVVRLAVDPAADRATLATLLGGTLTDTPLVSGVLSLLALDDAPVPAAPAQSAGTLGNLALLQAMGDIALLAPLWCATSGAVATGPGDRLDSPAQAMTWGLGRAAASEHPRRWGGLVDLPASPDEPGAAPGLAAALTGAGPAGEEDQVAVRPGAGLLAARLERATRPGGPLPAEWRPSRGTVLITGGTGALGGHIAHWLARAGAEHLLLVGRRGPEAPGAAELAAELEALGTRVTVARCDVADRAALAELLDAIPAELPLTAVFHTAAVLDDTLLDALTPESMNTVAAAKALAAHHLHELTAGAELTAFVLFSSFAGTVPNVGQGNYAAANAYLDALALHRRAAGLPALSVPWGHWGGAGAVAGEVGERLSSDGVPPMEPALAVAGLARALADGERLLAIVDIDWSRVAPLSVGARPHPLITGVPEALQALDAARAREADDARAGTDLAKRLADLSDAERDRELIALVRSLAATSLGHADVDAVPGGRSFKDLGFDSIAAVDLRNRLGAVTGTRLSASVVFDHPNATALARHLKTQLVGEDEAPALPALGELERLEAALAGISPHETETRRRIGARLQVLMTKWHDAERTAPARAASGDELDTASDDELFDLLDDELEAP</sequence>
<comment type="caution">
    <text evidence="10">The sequence shown here is derived from an EMBL/GenBank/DDBJ whole genome shotgun (WGS) entry which is preliminary data.</text>
</comment>
<dbReference type="SMART" id="SM00825">
    <property type="entry name" value="PKS_KS"/>
    <property type="match status" value="2"/>
</dbReference>
<dbReference type="SMART" id="SM00823">
    <property type="entry name" value="PKS_PP"/>
    <property type="match status" value="2"/>
</dbReference>
<dbReference type="SUPFAM" id="SSF53901">
    <property type="entry name" value="Thiolase-like"/>
    <property type="match status" value="2"/>
</dbReference>
<evidence type="ECO:0000313" key="12">
    <source>
        <dbReference type="Proteomes" id="UP000268652"/>
    </source>
</evidence>
<proteinExistence type="predicted"/>
<keyword evidence="12" id="KW-1185">Reference proteome</keyword>
<feature type="domain" description="Carrier" evidence="8">
    <location>
        <begin position="1412"/>
        <end position="1488"/>
    </location>
</feature>
<dbReference type="InterPro" id="IPR020841">
    <property type="entry name" value="PKS_Beta-ketoAc_synthase_dom"/>
</dbReference>
<dbReference type="InterPro" id="IPR014031">
    <property type="entry name" value="Ketoacyl_synth_C"/>
</dbReference>
<dbReference type="Proteomes" id="UP000275024">
    <property type="component" value="Unassembled WGS sequence"/>
</dbReference>
<dbReference type="InterPro" id="IPR016036">
    <property type="entry name" value="Malonyl_transacylase_ACP-bd"/>
</dbReference>
<dbReference type="FunFam" id="1.10.1200.10:FF:000007">
    <property type="entry name" value="Probable polyketide synthase pks17"/>
    <property type="match status" value="2"/>
</dbReference>
<feature type="region of interest" description="Disordered" evidence="7">
    <location>
        <begin position="3091"/>
        <end position="3122"/>
    </location>
</feature>
<gene>
    <name evidence="11" type="ORF">D7318_07520</name>
    <name evidence="10" type="ORF">D7319_02960</name>
</gene>
<evidence type="ECO:0000256" key="5">
    <source>
        <dbReference type="ARBA" id="ARBA00023268"/>
    </source>
</evidence>
<evidence type="ECO:0000256" key="2">
    <source>
        <dbReference type="ARBA" id="ARBA00022553"/>
    </source>
</evidence>
<dbReference type="InterPro" id="IPR014043">
    <property type="entry name" value="Acyl_transferase_dom"/>
</dbReference>
<name>A0A3A9X185_9ACTN</name>